<dbReference type="InterPro" id="IPR025159">
    <property type="entry name" value="AbiEi_N"/>
</dbReference>
<keyword evidence="4" id="KW-1185">Reference proteome</keyword>
<reference evidence="3 4" key="1">
    <citation type="submission" date="2019-06" db="EMBL/GenBank/DDBJ databases">
        <title>Sequencing the genomes of 1000 actinobacteria strains.</title>
        <authorList>
            <person name="Klenk H.-P."/>
        </authorList>
    </citation>
    <scope>NUCLEOTIDE SEQUENCE [LARGE SCALE GENOMIC DNA]</scope>
    <source>
        <strain evidence="3 4">DSM 105492</strain>
    </source>
</reference>
<dbReference type="AlphaFoldDB" id="A0A543EQB6"/>
<dbReference type="EMBL" id="VFPE01000005">
    <property type="protein sequence ID" value="TQM23709.1"/>
    <property type="molecule type" value="Genomic_DNA"/>
</dbReference>
<dbReference type="Gene3D" id="3.40.960.10">
    <property type="entry name" value="VSR Endonuclease"/>
    <property type="match status" value="1"/>
</dbReference>
<organism evidence="3 4">
    <name type="scientific">Microbacterium kyungheense</name>
    <dbReference type="NCBI Taxonomy" id="1263636"/>
    <lineage>
        <taxon>Bacteria</taxon>
        <taxon>Bacillati</taxon>
        <taxon>Actinomycetota</taxon>
        <taxon>Actinomycetes</taxon>
        <taxon>Micrococcales</taxon>
        <taxon>Microbacteriaceae</taxon>
        <taxon>Microbacterium</taxon>
    </lineage>
</organism>
<gene>
    <name evidence="3" type="ORF">FB391_3099</name>
</gene>
<dbReference type="Proteomes" id="UP000320235">
    <property type="component" value="Unassembled WGS sequence"/>
</dbReference>
<evidence type="ECO:0000259" key="1">
    <source>
        <dbReference type="Pfam" id="PF04480"/>
    </source>
</evidence>
<evidence type="ECO:0000313" key="3">
    <source>
        <dbReference type="EMBL" id="TQM23709.1"/>
    </source>
</evidence>
<protein>
    <submittedName>
        <fullName evidence="3">Uncharacterized protein DUF559</fullName>
    </submittedName>
</protein>
<feature type="domain" description="AbiEi antitoxin N-terminal" evidence="2">
    <location>
        <begin position="10"/>
        <end position="46"/>
    </location>
</feature>
<dbReference type="InterPro" id="IPR007569">
    <property type="entry name" value="DUF559"/>
</dbReference>
<feature type="domain" description="DUF559" evidence="1">
    <location>
        <begin position="188"/>
        <end position="267"/>
    </location>
</feature>
<comment type="caution">
    <text evidence="3">The sequence shown here is derived from an EMBL/GenBank/DDBJ whole genome shotgun (WGS) entry which is preliminary data.</text>
</comment>
<evidence type="ECO:0000313" key="4">
    <source>
        <dbReference type="Proteomes" id="UP000320235"/>
    </source>
</evidence>
<proteinExistence type="predicted"/>
<dbReference type="InterPro" id="IPR011335">
    <property type="entry name" value="Restrct_endonuc-II-like"/>
</dbReference>
<evidence type="ECO:0000259" key="2">
    <source>
        <dbReference type="Pfam" id="PF13338"/>
    </source>
</evidence>
<dbReference type="Pfam" id="PF04480">
    <property type="entry name" value="DUF559"/>
    <property type="match status" value="1"/>
</dbReference>
<sequence>MAIYALRVMSDLGGVARTRTLAARGVSEYAQRQLVAAGTVERVGRGWLALPDADAALKSAARAGVVLTCVTAARRNGLWVLAEDRPHVGAGARSQIRTTIEHVHWATPVVPRHPDSLVDRIENVLALVSRCQPYEAALAVWESALRKGLISRERMRRLALPPAARRLCAEASDWSDSGLETLVPPRLRWLGLPIRQQVWIAGHRVDFLIGDRLVLQVDGGTHVGPQREEDIRHDAELLLLGYHVIRVGYGQVIGRWHEVQDAIMSAVAQGLHRRR</sequence>
<accession>A0A543EQB6</accession>
<dbReference type="RefSeq" id="WP_246093557.1">
    <property type="nucleotide sequence ID" value="NZ_BAABLH010000006.1"/>
</dbReference>
<dbReference type="Pfam" id="PF13338">
    <property type="entry name" value="AbiEi_4"/>
    <property type="match status" value="1"/>
</dbReference>
<name>A0A543EQB6_9MICO</name>
<dbReference type="SUPFAM" id="SSF52980">
    <property type="entry name" value="Restriction endonuclease-like"/>
    <property type="match status" value="1"/>
</dbReference>